<comment type="caution">
    <text evidence="4">The sequence shown here is derived from an EMBL/GenBank/DDBJ whole genome shotgun (WGS) entry which is preliminary data.</text>
</comment>
<dbReference type="GO" id="GO:0016829">
    <property type="term" value="F:lyase activity"/>
    <property type="evidence" value="ECO:0007669"/>
    <property type="project" value="UniProtKB-KW"/>
</dbReference>
<evidence type="ECO:0000256" key="1">
    <source>
        <dbReference type="ARBA" id="ARBA00005254"/>
    </source>
</evidence>
<dbReference type="InterPro" id="IPR001753">
    <property type="entry name" value="Enoyl-CoA_hydra/iso"/>
</dbReference>
<dbReference type="PANTHER" id="PTHR11941">
    <property type="entry name" value="ENOYL-COA HYDRATASE-RELATED"/>
    <property type="match status" value="1"/>
</dbReference>
<dbReference type="Pfam" id="PF00378">
    <property type="entry name" value="ECH_1"/>
    <property type="match status" value="1"/>
</dbReference>
<keyword evidence="2" id="KW-0456">Lyase</keyword>
<dbReference type="Gene3D" id="1.10.12.10">
    <property type="entry name" value="Lyase 2-enoyl-coa Hydratase, Chain A, domain 2"/>
    <property type="match status" value="1"/>
</dbReference>
<dbReference type="SUPFAM" id="SSF52096">
    <property type="entry name" value="ClpP/crotonase"/>
    <property type="match status" value="1"/>
</dbReference>
<dbReference type="InterPro" id="IPR029045">
    <property type="entry name" value="ClpP/crotonase-like_dom_sf"/>
</dbReference>
<protein>
    <submittedName>
        <fullName evidence="4">Enoyl-CoA hydratase</fullName>
    </submittedName>
</protein>
<dbReference type="CDD" id="cd06558">
    <property type="entry name" value="crotonase-like"/>
    <property type="match status" value="1"/>
</dbReference>
<dbReference type="Gene3D" id="3.90.226.10">
    <property type="entry name" value="2-enoyl-CoA Hydratase, Chain A, domain 1"/>
    <property type="match status" value="1"/>
</dbReference>
<keyword evidence="5" id="KW-1185">Reference proteome</keyword>
<proteinExistence type="inferred from homology"/>
<accession>A0A916N2L2</accession>
<dbReference type="InterPro" id="IPR014748">
    <property type="entry name" value="Enoyl-CoA_hydra_C"/>
</dbReference>
<reference evidence="4" key="1">
    <citation type="submission" date="2021-04" db="EMBL/GenBank/DDBJ databases">
        <authorList>
            <person name="Hornung B."/>
        </authorList>
    </citation>
    <scope>NUCLEOTIDE SEQUENCE</scope>
    <source>
        <strain evidence="4">G5G6</strain>
    </source>
</reference>
<dbReference type="Proteomes" id="UP000742786">
    <property type="component" value="Unassembled WGS sequence"/>
</dbReference>
<evidence type="ECO:0000256" key="2">
    <source>
        <dbReference type="ARBA" id="ARBA00023239"/>
    </source>
</evidence>
<evidence type="ECO:0000313" key="4">
    <source>
        <dbReference type="EMBL" id="CAG4884034.1"/>
    </source>
</evidence>
<evidence type="ECO:0000256" key="3">
    <source>
        <dbReference type="RuleBase" id="RU003707"/>
    </source>
</evidence>
<dbReference type="InterPro" id="IPR018376">
    <property type="entry name" value="Enoyl-CoA_hyd/isom_CS"/>
</dbReference>
<dbReference type="PANTHER" id="PTHR11941:SF54">
    <property type="entry name" value="ENOYL-COA HYDRATASE, MITOCHONDRIAL"/>
    <property type="match status" value="1"/>
</dbReference>
<sequence>MSKSILLQRDPEAPIATLILSNPAKLNALNAAMWRELKSAMTSLHDDESLRCIVIRGAGECFAAGGDVKEFLKLRADFGQARQYHDVWVAEALKSIVACRHPTVAMIAGPCIGGGLEIASCCDLRIAASSARFGAPIMKLGFTMAATELIGLVALAGPAVALEILLEGRLLSAHEAYEKRLLTRVVDDDELERECHAAAMRIASGAPLVARAHKQLVRRLMAEVRALSAAEFHDNFAFLDSEDYREGLNAFLEKRAPQFKGR</sequence>
<evidence type="ECO:0000313" key="5">
    <source>
        <dbReference type="Proteomes" id="UP000742786"/>
    </source>
</evidence>
<name>A0A916N2L2_9PROT</name>
<dbReference type="AlphaFoldDB" id="A0A916N2L2"/>
<organism evidence="4 5">
    <name type="scientific">Georgfuchsia toluolica</name>
    <dbReference type="NCBI Taxonomy" id="424218"/>
    <lineage>
        <taxon>Bacteria</taxon>
        <taxon>Pseudomonadati</taxon>
        <taxon>Pseudomonadota</taxon>
        <taxon>Betaproteobacteria</taxon>
        <taxon>Nitrosomonadales</taxon>
        <taxon>Sterolibacteriaceae</taxon>
        <taxon>Georgfuchsia</taxon>
    </lineage>
</organism>
<dbReference type="GO" id="GO:0006635">
    <property type="term" value="P:fatty acid beta-oxidation"/>
    <property type="evidence" value="ECO:0007669"/>
    <property type="project" value="TreeGrafter"/>
</dbReference>
<gene>
    <name evidence="4" type="ORF">GTOL_11917</name>
</gene>
<dbReference type="EMBL" id="CAJQUM010000001">
    <property type="protein sequence ID" value="CAG4884034.1"/>
    <property type="molecule type" value="Genomic_DNA"/>
</dbReference>
<dbReference type="RefSeq" id="WP_220635922.1">
    <property type="nucleotide sequence ID" value="NZ_CAJQUM010000001.1"/>
</dbReference>
<dbReference type="PROSITE" id="PS00166">
    <property type="entry name" value="ENOYL_COA_HYDRATASE"/>
    <property type="match status" value="1"/>
</dbReference>
<comment type="similarity">
    <text evidence="1 3">Belongs to the enoyl-CoA hydratase/isomerase family.</text>
</comment>